<dbReference type="AlphaFoldDB" id="A0A562PNB0"/>
<dbReference type="PROSITE" id="PS51257">
    <property type="entry name" value="PROKAR_LIPOPROTEIN"/>
    <property type="match status" value="1"/>
</dbReference>
<organism evidence="2 3">
    <name type="scientific">Pseudoduganella flava</name>
    <dbReference type="NCBI Taxonomy" id="871742"/>
    <lineage>
        <taxon>Bacteria</taxon>
        <taxon>Pseudomonadati</taxon>
        <taxon>Pseudomonadota</taxon>
        <taxon>Betaproteobacteria</taxon>
        <taxon>Burkholderiales</taxon>
        <taxon>Oxalobacteraceae</taxon>
        <taxon>Telluria group</taxon>
        <taxon>Pseudoduganella</taxon>
    </lineage>
</organism>
<evidence type="ECO:0000313" key="1">
    <source>
        <dbReference type="EMBL" id="QGZ40509.1"/>
    </source>
</evidence>
<reference evidence="2" key="2">
    <citation type="submission" date="2019-07" db="EMBL/GenBank/DDBJ databases">
        <authorList>
            <person name="Whitman W."/>
            <person name="Huntemann M."/>
            <person name="Clum A."/>
            <person name="Pillay M."/>
            <person name="Palaniappan K."/>
            <person name="Varghese N."/>
            <person name="Mikhailova N."/>
            <person name="Stamatis D."/>
            <person name="Reddy T."/>
            <person name="Daum C."/>
            <person name="Shapiro N."/>
            <person name="Ivanova N."/>
            <person name="Kyrpides N."/>
            <person name="Woyke T."/>
        </authorList>
    </citation>
    <scope>NUCLEOTIDE SEQUENCE</scope>
    <source>
        <strain evidence="2">CGMCC 1.10685</strain>
    </source>
</reference>
<dbReference type="RefSeq" id="WP_145877054.1">
    <property type="nucleotide sequence ID" value="NZ_CP046904.1"/>
</dbReference>
<dbReference type="Proteomes" id="UP000437862">
    <property type="component" value="Chromosome"/>
</dbReference>
<protein>
    <submittedName>
        <fullName evidence="2">Uncharacterized protein</fullName>
    </submittedName>
</protein>
<gene>
    <name evidence="1" type="ORF">GO485_16560</name>
    <name evidence="2" type="ORF">IP92_03383</name>
</gene>
<dbReference type="EMBL" id="VLKW01000006">
    <property type="protein sequence ID" value="TWI45952.1"/>
    <property type="molecule type" value="Genomic_DNA"/>
</dbReference>
<evidence type="ECO:0000313" key="4">
    <source>
        <dbReference type="Proteomes" id="UP000437862"/>
    </source>
</evidence>
<proteinExistence type="predicted"/>
<sequence length="318" mass="33258">MEKFAFVAASATLLSACGGGGGGDAAAPSTPTPPPQTAATVNVSEAVSRLLFTDRTASGLASNDGYLGTATLIVKADESYPFVVGSNRGATAVTRVVSLMELGTDGRLIRKLQWKLHFDAARKPIGIAVTDISGDYRGCVAVDNVPALPGAASGSGVYAAGTRGSYTEGYKDGSFGHQCSATAGGSAQVAWTVQQGTVEPYACLTLPAADGTPLLQVCSSGSAGETLFVRKLASDGTSHVDYRGTGANRPVFPPAGAVNPRDYWYGNVWRPLDGYVYQSYEQVKFATQEECRNQTTIDWRATYSATNIGWMCSRVIAH</sequence>
<evidence type="ECO:0000313" key="2">
    <source>
        <dbReference type="EMBL" id="TWI45952.1"/>
    </source>
</evidence>
<name>A0A562PNB0_9BURK</name>
<reference evidence="1 4" key="3">
    <citation type="submission" date="2019-12" db="EMBL/GenBank/DDBJ databases">
        <title>Draft Genome Sequences of Six Type Strains of the Genus Massilia.</title>
        <authorList>
            <person name="Miess H."/>
            <person name="Frediansyah A."/>
            <person name="Goeker M."/>
            <person name="Gross H."/>
        </authorList>
    </citation>
    <scope>NUCLEOTIDE SEQUENCE [LARGE SCALE GENOMIC DNA]</scope>
    <source>
        <strain evidence="1 4">DSM 26639</strain>
    </source>
</reference>
<keyword evidence="4" id="KW-1185">Reference proteome</keyword>
<dbReference type="Proteomes" id="UP000315112">
    <property type="component" value="Unassembled WGS sequence"/>
</dbReference>
<dbReference type="OrthoDB" id="8707411at2"/>
<accession>A0A562PNB0</accession>
<reference evidence="2 3" key="1">
    <citation type="journal article" date="2015" name="Stand. Genomic Sci.">
        <title>Genomic Encyclopedia of Bacterial and Archaeal Type Strains, Phase III: the genomes of soil and plant-associated and newly described type strains.</title>
        <authorList>
            <person name="Whitman W.B."/>
            <person name="Woyke T."/>
            <person name="Klenk H.P."/>
            <person name="Zhou Y."/>
            <person name="Lilburn T.G."/>
            <person name="Beck B.J."/>
            <person name="De Vos P."/>
            <person name="Vandamme P."/>
            <person name="Eisen J.A."/>
            <person name="Garrity G."/>
            <person name="Hugenholtz P."/>
            <person name="Kyrpides N.C."/>
        </authorList>
    </citation>
    <scope>NUCLEOTIDE SEQUENCE [LARGE SCALE GENOMIC DNA]</scope>
    <source>
        <strain evidence="2 3">CGMCC 1.10685</strain>
    </source>
</reference>
<evidence type="ECO:0000313" key="3">
    <source>
        <dbReference type="Proteomes" id="UP000315112"/>
    </source>
</evidence>
<dbReference type="EMBL" id="CP046904">
    <property type="protein sequence ID" value="QGZ40509.1"/>
    <property type="molecule type" value="Genomic_DNA"/>
</dbReference>